<evidence type="ECO:0000313" key="7">
    <source>
        <dbReference type="Proteomes" id="UP001310386"/>
    </source>
</evidence>
<protein>
    <submittedName>
        <fullName evidence="6">FGGY family carbohydrate kinase</fullName>
    </submittedName>
</protein>
<dbReference type="Gene3D" id="3.30.420.40">
    <property type="match status" value="2"/>
</dbReference>
<sequence>MSYIASFDIGTTNVKGILLSKDLSVQHEISLPLQVNEKNGRIEQNPDDWLESVYQIVQQWLSSGVRMNDIRLISFCGQMQDLIALDSGLCPVRPAILYSDGRAEEEAKEIINTVGRKRIEEITANPFNGTQPLAKLLWLKKHEPESFKRIKHVLISAKDYVIAKLTRQTVTDPTSASTAGCMDIRTYDWDADLIEDIGLNENLFAGIVAAGEAAGFIHEEVASVSGLPAGTPVLCGLGDAGAAALGAGVYSGKRTSIYLGTTGWVAKVSDKCGSTETGMFFLAFNQPDLYLSIAPILNAGNVFSWAAEVFGASAETHADPDYALFEQMLLEGLSKPNQLLFLPYLNGERCPVQDMKASGCYVGIKTSTTKEDLGAAALEGVAMSIRQVMEVLMKLEHERPREVIVTGGGAKSKAWCQLLSDMLNVNVKSPIQSPYLPVIGAALLGFAKVGWGERLPELVERFLEMTPYDLFQPSADKSSYYQEKYDAYRKLYPALAAIWNK</sequence>
<dbReference type="GO" id="GO:0016301">
    <property type="term" value="F:kinase activity"/>
    <property type="evidence" value="ECO:0007669"/>
    <property type="project" value="UniProtKB-KW"/>
</dbReference>
<evidence type="ECO:0000313" key="6">
    <source>
        <dbReference type="EMBL" id="MEB3100556.1"/>
    </source>
</evidence>
<dbReference type="InterPro" id="IPR000577">
    <property type="entry name" value="Carb_kinase_FGGY"/>
</dbReference>
<dbReference type="PIRSF" id="PIRSF000538">
    <property type="entry name" value="GlpK"/>
    <property type="match status" value="1"/>
</dbReference>
<evidence type="ECO:0000256" key="2">
    <source>
        <dbReference type="ARBA" id="ARBA00022679"/>
    </source>
</evidence>
<evidence type="ECO:0000259" key="5">
    <source>
        <dbReference type="Pfam" id="PF02782"/>
    </source>
</evidence>
<feature type="domain" description="Carbohydrate kinase FGGY N-terminal" evidence="4">
    <location>
        <begin position="3"/>
        <end position="246"/>
    </location>
</feature>
<dbReference type="PANTHER" id="PTHR43095">
    <property type="entry name" value="SUGAR KINASE"/>
    <property type="match status" value="1"/>
</dbReference>
<comment type="caution">
    <text evidence="6">The sequence shown here is derived from an EMBL/GenBank/DDBJ whole genome shotgun (WGS) entry which is preliminary data.</text>
</comment>
<dbReference type="PANTHER" id="PTHR43095:SF5">
    <property type="entry name" value="XYLULOSE KINASE"/>
    <property type="match status" value="1"/>
</dbReference>
<proteinExistence type="inferred from homology"/>
<dbReference type="EMBL" id="JAYJLD010000003">
    <property type="protein sequence ID" value="MEB3100556.1"/>
    <property type="molecule type" value="Genomic_DNA"/>
</dbReference>
<reference evidence="6" key="1">
    <citation type="submission" date="2023-12" db="EMBL/GenBank/DDBJ databases">
        <title>Fervidustalea candida gen. nov., sp. nov., a novel member of the family Paenibacillaceae isolated from a geothermal area.</title>
        <authorList>
            <person name="Li W.-J."/>
            <person name="Jiao J.-Y."/>
            <person name="Chen Y."/>
        </authorList>
    </citation>
    <scope>NUCLEOTIDE SEQUENCE</scope>
    <source>
        <strain evidence="6">SYSU GA230002</strain>
    </source>
</reference>
<gene>
    <name evidence="6" type="ORF">VF724_02645</name>
</gene>
<keyword evidence="3 6" id="KW-0418">Kinase</keyword>
<dbReference type="RefSeq" id="WP_371752673.1">
    <property type="nucleotide sequence ID" value="NZ_JAYJLD010000003.1"/>
</dbReference>
<keyword evidence="7" id="KW-1185">Reference proteome</keyword>
<dbReference type="InterPro" id="IPR018484">
    <property type="entry name" value="FGGY_N"/>
</dbReference>
<comment type="similarity">
    <text evidence="1">Belongs to the FGGY kinase family.</text>
</comment>
<dbReference type="InterPro" id="IPR018485">
    <property type="entry name" value="FGGY_C"/>
</dbReference>
<evidence type="ECO:0000259" key="4">
    <source>
        <dbReference type="Pfam" id="PF00370"/>
    </source>
</evidence>
<keyword evidence="2" id="KW-0808">Transferase</keyword>
<feature type="domain" description="Carbohydrate kinase FGGY C-terminal" evidence="5">
    <location>
        <begin position="285"/>
        <end position="447"/>
    </location>
</feature>
<dbReference type="Pfam" id="PF02782">
    <property type="entry name" value="FGGY_C"/>
    <property type="match status" value="1"/>
</dbReference>
<dbReference type="InterPro" id="IPR050406">
    <property type="entry name" value="FGGY_Carb_Kinase"/>
</dbReference>
<dbReference type="Proteomes" id="UP001310386">
    <property type="component" value="Unassembled WGS sequence"/>
</dbReference>
<dbReference type="CDD" id="cd07805">
    <property type="entry name" value="ASKHA_NBD_FGGY_CvXK-like"/>
    <property type="match status" value="1"/>
</dbReference>
<organism evidence="6 7">
    <name type="scientific">Ferviditalea candida</name>
    <dbReference type="NCBI Taxonomy" id="3108399"/>
    <lineage>
        <taxon>Bacteria</taxon>
        <taxon>Bacillati</taxon>
        <taxon>Bacillota</taxon>
        <taxon>Bacilli</taxon>
        <taxon>Bacillales</taxon>
        <taxon>Paenibacillaceae</taxon>
        <taxon>Ferviditalea</taxon>
    </lineage>
</organism>
<dbReference type="Pfam" id="PF00370">
    <property type="entry name" value="FGGY_N"/>
    <property type="match status" value="1"/>
</dbReference>
<dbReference type="SUPFAM" id="SSF53067">
    <property type="entry name" value="Actin-like ATPase domain"/>
    <property type="match status" value="2"/>
</dbReference>
<evidence type="ECO:0000256" key="1">
    <source>
        <dbReference type="ARBA" id="ARBA00009156"/>
    </source>
</evidence>
<dbReference type="InterPro" id="IPR043129">
    <property type="entry name" value="ATPase_NBD"/>
</dbReference>
<accession>A0ABU5ZDH6</accession>
<name>A0ABU5ZDH6_9BACL</name>
<evidence type="ECO:0000256" key="3">
    <source>
        <dbReference type="ARBA" id="ARBA00022777"/>
    </source>
</evidence>